<comment type="catalytic activity">
    <reaction evidence="12">
        <text>5-phospho-beta-D-ribosylamine + glycine + ATP = N(1)-(5-phospho-beta-D-ribosyl)glycinamide + ADP + phosphate + H(+)</text>
        <dbReference type="Rhea" id="RHEA:17453"/>
        <dbReference type="ChEBI" id="CHEBI:15378"/>
        <dbReference type="ChEBI" id="CHEBI:30616"/>
        <dbReference type="ChEBI" id="CHEBI:43474"/>
        <dbReference type="ChEBI" id="CHEBI:57305"/>
        <dbReference type="ChEBI" id="CHEBI:58681"/>
        <dbReference type="ChEBI" id="CHEBI:143788"/>
        <dbReference type="ChEBI" id="CHEBI:456216"/>
        <dbReference type="EC" id="6.3.4.13"/>
    </reaction>
</comment>
<evidence type="ECO:0000313" key="15">
    <source>
        <dbReference type="EMBL" id="WLV25298.1"/>
    </source>
</evidence>
<dbReference type="PROSITE" id="PS50975">
    <property type="entry name" value="ATP_GRASP"/>
    <property type="match status" value="1"/>
</dbReference>
<evidence type="ECO:0000256" key="8">
    <source>
        <dbReference type="ARBA" id="ARBA00022840"/>
    </source>
</evidence>
<evidence type="ECO:0000256" key="1">
    <source>
        <dbReference type="ARBA" id="ARBA00001936"/>
    </source>
</evidence>
<evidence type="ECO:0000256" key="13">
    <source>
        <dbReference type="PROSITE-ProRule" id="PRU00409"/>
    </source>
</evidence>
<gene>
    <name evidence="12 15" type="primary">purD</name>
    <name evidence="15" type="ORF">QR721_03455</name>
</gene>
<reference evidence="15" key="1">
    <citation type="submission" date="2023-06" db="EMBL/GenBank/DDBJ databases">
        <title>A Treasure from Seagulls: Isolation and Description of Aciduricobacillus qingdaonensis gen. nov., sp. nov., a Rare Obligately Uric Acid-utilizing Member in the Family Bacillaceae.</title>
        <authorList>
            <person name="Liu W."/>
            <person name="Wang B."/>
        </authorList>
    </citation>
    <scope>NUCLEOTIDE SEQUENCE</scope>
    <source>
        <strain evidence="15">44XB</strain>
    </source>
</reference>
<dbReference type="SUPFAM" id="SSF52440">
    <property type="entry name" value="PreATP-grasp domain"/>
    <property type="match status" value="1"/>
</dbReference>
<keyword evidence="6 13" id="KW-0547">Nucleotide-binding</keyword>
<dbReference type="InterPro" id="IPR020562">
    <property type="entry name" value="PRibGlycinamide_synth_N"/>
</dbReference>
<dbReference type="Gene3D" id="3.90.600.10">
    <property type="entry name" value="Phosphoribosylglycinamide synthetase, C-terminal domain"/>
    <property type="match status" value="1"/>
</dbReference>
<evidence type="ECO:0000256" key="10">
    <source>
        <dbReference type="ARBA" id="ARBA00042242"/>
    </source>
</evidence>
<dbReference type="Gene3D" id="3.30.1490.20">
    <property type="entry name" value="ATP-grasp fold, A domain"/>
    <property type="match status" value="1"/>
</dbReference>
<evidence type="ECO:0000256" key="11">
    <source>
        <dbReference type="ARBA" id="ARBA00042864"/>
    </source>
</evidence>
<dbReference type="InterPro" id="IPR011054">
    <property type="entry name" value="Rudment_hybrid_motif"/>
</dbReference>
<dbReference type="InterPro" id="IPR011761">
    <property type="entry name" value="ATP-grasp"/>
</dbReference>
<dbReference type="RefSeq" id="WP_348029086.1">
    <property type="nucleotide sequence ID" value="NZ_CP129113.1"/>
</dbReference>
<dbReference type="Pfam" id="PF02844">
    <property type="entry name" value="GARS_N"/>
    <property type="match status" value="1"/>
</dbReference>
<organism evidence="15 16">
    <name type="scientific">Aciduricibacillus chroicocephali</name>
    <dbReference type="NCBI Taxonomy" id="3054939"/>
    <lineage>
        <taxon>Bacteria</taxon>
        <taxon>Bacillati</taxon>
        <taxon>Bacillota</taxon>
        <taxon>Bacilli</taxon>
        <taxon>Bacillales</taxon>
        <taxon>Bacillaceae</taxon>
        <taxon>Aciduricibacillus</taxon>
    </lineage>
</organism>
<dbReference type="SMART" id="SM01210">
    <property type="entry name" value="GARS_C"/>
    <property type="match status" value="1"/>
</dbReference>
<name>A0ABY9KWZ1_9BACI</name>
<dbReference type="Pfam" id="PF01071">
    <property type="entry name" value="GARS_A"/>
    <property type="match status" value="1"/>
</dbReference>
<accession>A0ABY9KWZ1</accession>
<dbReference type="InterPro" id="IPR020560">
    <property type="entry name" value="PRibGlycinamide_synth_C-dom"/>
</dbReference>
<dbReference type="InterPro" id="IPR013815">
    <property type="entry name" value="ATP_grasp_subdomain_1"/>
</dbReference>
<dbReference type="Gene3D" id="3.30.470.20">
    <property type="entry name" value="ATP-grasp fold, B domain"/>
    <property type="match status" value="1"/>
</dbReference>
<evidence type="ECO:0000259" key="14">
    <source>
        <dbReference type="PROSITE" id="PS50975"/>
    </source>
</evidence>
<proteinExistence type="inferred from homology"/>
<evidence type="ECO:0000256" key="3">
    <source>
        <dbReference type="ARBA" id="ARBA00005174"/>
    </source>
</evidence>
<comment type="cofactor">
    <cofactor evidence="1">
        <name>Mn(2+)</name>
        <dbReference type="ChEBI" id="CHEBI:29035"/>
    </cofactor>
</comment>
<evidence type="ECO:0000256" key="5">
    <source>
        <dbReference type="ARBA" id="ARBA00022598"/>
    </source>
</evidence>
<keyword evidence="7 12" id="KW-0658">Purine biosynthesis</keyword>
<dbReference type="InterPro" id="IPR020559">
    <property type="entry name" value="PRibGlycinamide_synth_CS"/>
</dbReference>
<dbReference type="EC" id="6.3.4.13" evidence="4 12"/>
<dbReference type="Gene3D" id="3.40.50.20">
    <property type="match status" value="1"/>
</dbReference>
<keyword evidence="8 13" id="KW-0067">ATP-binding</keyword>
<dbReference type="InterPro" id="IPR020561">
    <property type="entry name" value="PRibGlycinamid_synth_ATP-grasp"/>
</dbReference>
<dbReference type="InterPro" id="IPR000115">
    <property type="entry name" value="PRibGlycinamide_synth"/>
</dbReference>
<evidence type="ECO:0000256" key="2">
    <source>
        <dbReference type="ARBA" id="ARBA00001946"/>
    </source>
</evidence>
<evidence type="ECO:0000313" key="16">
    <source>
        <dbReference type="Proteomes" id="UP001180087"/>
    </source>
</evidence>
<comment type="pathway">
    <text evidence="3 12">Purine metabolism; IMP biosynthesis via de novo pathway; N(1)-(5-phospho-D-ribosyl)glycinamide from 5-phospho-alpha-D-ribose 1-diphosphate: step 2/2.</text>
</comment>
<evidence type="ECO:0000256" key="12">
    <source>
        <dbReference type="HAMAP-Rule" id="MF_00138"/>
    </source>
</evidence>
<comment type="cofactor">
    <cofactor evidence="2">
        <name>Mg(2+)</name>
        <dbReference type="ChEBI" id="CHEBI:18420"/>
    </cofactor>
</comment>
<dbReference type="Pfam" id="PF02843">
    <property type="entry name" value="GARS_C"/>
    <property type="match status" value="1"/>
</dbReference>
<dbReference type="Proteomes" id="UP001180087">
    <property type="component" value="Chromosome"/>
</dbReference>
<dbReference type="InterPro" id="IPR037123">
    <property type="entry name" value="PRibGlycinamide_synth_C_sf"/>
</dbReference>
<dbReference type="InterPro" id="IPR016185">
    <property type="entry name" value="PreATP-grasp_dom_sf"/>
</dbReference>
<dbReference type="SUPFAM" id="SSF56059">
    <property type="entry name" value="Glutathione synthetase ATP-binding domain-like"/>
    <property type="match status" value="1"/>
</dbReference>
<protein>
    <recommendedName>
        <fullName evidence="4 12">Phosphoribosylamine--glycine ligase</fullName>
        <ecNumber evidence="4 12">6.3.4.13</ecNumber>
    </recommendedName>
    <alternativeName>
        <fullName evidence="12">GARS</fullName>
    </alternativeName>
    <alternativeName>
        <fullName evidence="10 12">Glycinamide ribonucleotide synthetase</fullName>
    </alternativeName>
    <alternativeName>
        <fullName evidence="11 12">Phosphoribosylglycinamide synthetase</fullName>
    </alternativeName>
</protein>
<dbReference type="NCBIfam" id="TIGR00877">
    <property type="entry name" value="purD"/>
    <property type="match status" value="1"/>
</dbReference>
<evidence type="ECO:0000256" key="7">
    <source>
        <dbReference type="ARBA" id="ARBA00022755"/>
    </source>
</evidence>
<comment type="similarity">
    <text evidence="9 12">Belongs to the GARS family.</text>
</comment>
<dbReference type="EMBL" id="CP129113">
    <property type="protein sequence ID" value="WLV25298.1"/>
    <property type="molecule type" value="Genomic_DNA"/>
</dbReference>
<dbReference type="PANTHER" id="PTHR43472">
    <property type="entry name" value="PHOSPHORIBOSYLAMINE--GLYCINE LIGASE"/>
    <property type="match status" value="1"/>
</dbReference>
<evidence type="ECO:0000256" key="4">
    <source>
        <dbReference type="ARBA" id="ARBA00013255"/>
    </source>
</evidence>
<dbReference type="PROSITE" id="PS00184">
    <property type="entry name" value="GARS"/>
    <property type="match status" value="1"/>
</dbReference>
<dbReference type="PANTHER" id="PTHR43472:SF1">
    <property type="entry name" value="PHOSPHORIBOSYLAMINE--GLYCINE LIGASE, CHLOROPLASTIC"/>
    <property type="match status" value="1"/>
</dbReference>
<dbReference type="HAMAP" id="MF_00138">
    <property type="entry name" value="GARS"/>
    <property type="match status" value="1"/>
</dbReference>
<keyword evidence="5 12" id="KW-0436">Ligase</keyword>
<dbReference type="SMART" id="SM01209">
    <property type="entry name" value="GARS_A"/>
    <property type="match status" value="1"/>
</dbReference>
<evidence type="ECO:0000256" key="6">
    <source>
        <dbReference type="ARBA" id="ARBA00022741"/>
    </source>
</evidence>
<feature type="domain" description="ATP-grasp" evidence="14">
    <location>
        <begin position="107"/>
        <end position="313"/>
    </location>
</feature>
<keyword evidence="16" id="KW-1185">Reference proteome</keyword>
<dbReference type="GO" id="GO:0004637">
    <property type="term" value="F:phosphoribosylamine-glycine ligase activity"/>
    <property type="evidence" value="ECO:0007669"/>
    <property type="project" value="UniProtKB-EC"/>
</dbReference>
<sequence length="415" mass="44240">MNILVIGRGGREHAIVQKLAESAQADTIYAAPGNAGIANIATCVAIDEMDFGALIDFAKNENIGLTIVGPEAPLSAGIVDKFQQAGLRVFGPSEAAAAIEGSKSFAKDFMKKHDVPTAAYEVFADPEKAKAYIRKQGAPIVIKADGLAAGKGVVVAETVEEAEQAVDDMLVSKAFAEAGATVVIEEFLAGREFSLMALVNGRNVYPLTTARDHKRAFDGDAGPNTGGMGSYAPVDDIPSDAYDFAVKEIVQKTADGMADEGEPFTGILYAGLMMTEQGPKVIEFNARFGDPETQVILPLMQNDFVQVVNDVLDEKNPSLKWKDGYCLGVVVASAGYPGSYAKGKELPELHEKADTYFVHAGTKKQDGNFVSDGGRVLFAGAYGSTFAEARKKAYDAISPFEGNEEFFYRTDIGEK</sequence>
<evidence type="ECO:0000256" key="9">
    <source>
        <dbReference type="ARBA" id="ARBA00038345"/>
    </source>
</evidence>
<dbReference type="SUPFAM" id="SSF51246">
    <property type="entry name" value="Rudiment single hybrid motif"/>
    <property type="match status" value="1"/>
</dbReference>